<protein>
    <submittedName>
        <fullName evidence="1">Uncharacterized protein</fullName>
    </submittedName>
</protein>
<dbReference type="RefSeq" id="WP_242950472.1">
    <property type="nucleotide sequence ID" value="NZ_FWXH01000002.1"/>
</dbReference>
<reference evidence="1 2" key="1">
    <citation type="submission" date="2017-04" db="EMBL/GenBank/DDBJ databases">
        <authorList>
            <person name="Afonso C.L."/>
            <person name="Miller P.J."/>
            <person name="Scott M.A."/>
            <person name="Spackman E."/>
            <person name="Goraichik I."/>
            <person name="Dimitrov K.M."/>
            <person name="Suarez D.L."/>
            <person name="Swayne D.E."/>
        </authorList>
    </citation>
    <scope>NUCLEOTIDE SEQUENCE [LARGE SCALE GENOMIC DNA]</scope>
    <source>
        <strain evidence="1 2">DSM 12555</strain>
    </source>
</reference>
<organism evidence="1 2">
    <name type="scientific">Clostridium acidisoli DSM 12555</name>
    <dbReference type="NCBI Taxonomy" id="1121291"/>
    <lineage>
        <taxon>Bacteria</taxon>
        <taxon>Bacillati</taxon>
        <taxon>Bacillota</taxon>
        <taxon>Clostridia</taxon>
        <taxon>Eubacteriales</taxon>
        <taxon>Clostridiaceae</taxon>
        <taxon>Clostridium</taxon>
    </lineage>
</organism>
<proteinExistence type="predicted"/>
<dbReference type="Proteomes" id="UP000192468">
    <property type="component" value="Unassembled WGS sequence"/>
</dbReference>
<dbReference type="STRING" id="1121291.SAMN02745134_00796"/>
<evidence type="ECO:0000313" key="2">
    <source>
        <dbReference type="Proteomes" id="UP000192468"/>
    </source>
</evidence>
<sequence length="128" mass="15136">MKKPYKREVAVIDNIETYTRTLLMDSSIINLTVDKKVYFLHAENPTPMYVEYEFYNENGGLWEEGNEISTFYYLQVDIFSLSTQNYIPLKNSIKKKLTDNGFNRISIISIWEETTKLNHCAMRFIKTN</sequence>
<name>A0A1W1X668_9CLOT</name>
<dbReference type="EMBL" id="FWXH01000002">
    <property type="protein sequence ID" value="SMC19317.1"/>
    <property type="molecule type" value="Genomic_DNA"/>
</dbReference>
<keyword evidence="2" id="KW-1185">Reference proteome</keyword>
<accession>A0A1W1X668</accession>
<evidence type="ECO:0000313" key="1">
    <source>
        <dbReference type="EMBL" id="SMC19317.1"/>
    </source>
</evidence>
<dbReference type="AlphaFoldDB" id="A0A1W1X668"/>
<gene>
    <name evidence="1" type="ORF">SAMN02745134_00796</name>
</gene>